<dbReference type="AlphaFoldDB" id="A0AAV7EA86"/>
<name>A0AAV7EA86_ARIFI</name>
<dbReference type="SUPFAM" id="SSF56784">
    <property type="entry name" value="HAD-like"/>
    <property type="match status" value="1"/>
</dbReference>
<proteinExistence type="inferred from homology"/>
<protein>
    <recommendedName>
        <fullName evidence="7">Acid phosphatase 1</fullName>
    </recommendedName>
</protein>
<dbReference type="InterPro" id="IPR014403">
    <property type="entry name" value="APS1/VSP"/>
</dbReference>
<evidence type="ECO:0000256" key="2">
    <source>
        <dbReference type="ARBA" id="ARBA00023180"/>
    </source>
</evidence>
<evidence type="ECO:0000256" key="1">
    <source>
        <dbReference type="ARBA" id="ARBA00022729"/>
    </source>
</evidence>
<dbReference type="PANTHER" id="PTHR31284:SF24">
    <property type="entry name" value="ACID PHOSPHATASE"/>
    <property type="match status" value="1"/>
</dbReference>
<organism evidence="5 6">
    <name type="scientific">Aristolochia fimbriata</name>
    <name type="common">White veined hardy Dutchman's pipe vine</name>
    <dbReference type="NCBI Taxonomy" id="158543"/>
    <lineage>
        <taxon>Eukaryota</taxon>
        <taxon>Viridiplantae</taxon>
        <taxon>Streptophyta</taxon>
        <taxon>Embryophyta</taxon>
        <taxon>Tracheophyta</taxon>
        <taxon>Spermatophyta</taxon>
        <taxon>Magnoliopsida</taxon>
        <taxon>Magnoliidae</taxon>
        <taxon>Piperales</taxon>
        <taxon>Aristolochiaceae</taxon>
        <taxon>Aristolochia</taxon>
    </lineage>
</organism>
<dbReference type="GO" id="GO:0003993">
    <property type="term" value="F:acid phosphatase activity"/>
    <property type="evidence" value="ECO:0007669"/>
    <property type="project" value="InterPro"/>
</dbReference>
<gene>
    <name evidence="5" type="ORF">H6P81_011888</name>
</gene>
<evidence type="ECO:0000256" key="4">
    <source>
        <dbReference type="SAM" id="SignalP"/>
    </source>
</evidence>
<sequence length="261" mass="29715">MERNQWVSSLTALLLCLIFVVASEASDWSILNQGGGKRKLGYSLKNYCESWRMNVEMNNIRDFEIVPGECVDYVGKYMTSTQYKVDVERAFEACRLYLSDAFEPRGDGGDAWVFDIDDTLLSTAPFYKKHQFGGEKLNRTALEGWMKEAKAPAVVHALDLYNEIKNRGLKIFLISCRGESLREATIENLVKVGFTGWKGLEMRGLEDAEKGAQEFKAEQRKMLIKKGYRIWGVVGDQWSTLLGLPSGKRIFKLPNSLYYMA</sequence>
<evidence type="ECO:0000313" key="6">
    <source>
        <dbReference type="Proteomes" id="UP000825729"/>
    </source>
</evidence>
<evidence type="ECO:0008006" key="7">
    <source>
        <dbReference type="Google" id="ProtNLM"/>
    </source>
</evidence>
<dbReference type="InterPro" id="IPR036412">
    <property type="entry name" value="HAD-like_sf"/>
</dbReference>
<dbReference type="Proteomes" id="UP000825729">
    <property type="component" value="Unassembled WGS sequence"/>
</dbReference>
<feature type="chain" id="PRO_5043922117" description="Acid phosphatase 1" evidence="4">
    <location>
        <begin position="26"/>
        <end position="261"/>
    </location>
</feature>
<dbReference type="PANTHER" id="PTHR31284">
    <property type="entry name" value="ACID PHOSPHATASE-LIKE PROTEIN"/>
    <property type="match status" value="1"/>
</dbReference>
<dbReference type="Gene3D" id="3.40.50.1000">
    <property type="entry name" value="HAD superfamily/HAD-like"/>
    <property type="match status" value="1"/>
</dbReference>
<dbReference type="CDD" id="cd07535">
    <property type="entry name" value="HAD_VSP"/>
    <property type="match status" value="1"/>
</dbReference>
<evidence type="ECO:0000313" key="5">
    <source>
        <dbReference type="EMBL" id="KAG9445760.1"/>
    </source>
</evidence>
<dbReference type="InterPro" id="IPR005519">
    <property type="entry name" value="Acid_phosphat_B-like"/>
</dbReference>
<accession>A0AAV7EA86</accession>
<dbReference type="InterPro" id="IPR023214">
    <property type="entry name" value="HAD_sf"/>
</dbReference>
<dbReference type="InterPro" id="IPR010028">
    <property type="entry name" value="Acid_phosphatase_pln"/>
</dbReference>
<keyword evidence="1 4" id="KW-0732">Signal</keyword>
<comment type="similarity">
    <text evidence="3">Belongs to the APS1/VSP family.</text>
</comment>
<dbReference type="PIRSF" id="PIRSF002674">
    <property type="entry name" value="VSP"/>
    <property type="match status" value="1"/>
</dbReference>
<comment type="caution">
    <text evidence="5">The sequence shown here is derived from an EMBL/GenBank/DDBJ whole genome shotgun (WGS) entry which is preliminary data.</text>
</comment>
<keyword evidence="6" id="KW-1185">Reference proteome</keyword>
<reference evidence="5 6" key="1">
    <citation type="submission" date="2021-07" db="EMBL/GenBank/DDBJ databases">
        <title>The Aristolochia fimbriata genome: insights into angiosperm evolution, floral development and chemical biosynthesis.</title>
        <authorList>
            <person name="Jiao Y."/>
        </authorList>
    </citation>
    <scope>NUCLEOTIDE SEQUENCE [LARGE SCALE GENOMIC DNA]</scope>
    <source>
        <strain evidence="5">IBCAS-2021</strain>
        <tissue evidence="5">Leaf</tissue>
    </source>
</reference>
<dbReference type="NCBIfam" id="TIGR01675">
    <property type="entry name" value="plant-AP"/>
    <property type="match status" value="1"/>
</dbReference>
<dbReference type="Pfam" id="PF03767">
    <property type="entry name" value="Acid_phosphat_B"/>
    <property type="match status" value="1"/>
</dbReference>
<keyword evidence="2" id="KW-0325">Glycoprotein</keyword>
<evidence type="ECO:0000256" key="3">
    <source>
        <dbReference type="PIRNR" id="PIRNR002674"/>
    </source>
</evidence>
<dbReference type="EMBL" id="JAINDJ010000005">
    <property type="protein sequence ID" value="KAG9445760.1"/>
    <property type="molecule type" value="Genomic_DNA"/>
</dbReference>
<feature type="signal peptide" evidence="4">
    <location>
        <begin position="1"/>
        <end position="25"/>
    </location>
</feature>